<gene>
    <name evidence="2" type="ORF">DB313_06365</name>
</gene>
<protein>
    <recommendedName>
        <fullName evidence="1">YqaJ viral recombinase domain-containing protein</fullName>
    </recommendedName>
</protein>
<dbReference type="AlphaFoldDB" id="A0A386PNW5"/>
<evidence type="ECO:0000313" key="2">
    <source>
        <dbReference type="EMBL" id="AYE37124.1"/>
    </source>
</evidence>
<dbReference type="RefSeq" id="WP_120105044.1">
    <property type="nucleotide sequence ID" value="NZ_CP028891.1"/>
</dbReference>
<organism evidence="2 3">
    <name type="scientific">Borrelia turcica IST7</name>
    <dbReference type="NCBI Taxonomy" id="1104446"/>
    <lineage>
        <taxon>Bacteria</taxon>
        <taxon>Pseudomonadati</taxon>
        <taxon>Spirochaetota</taxon>
        <taxon>Spirochaetia</taxon>
        <taxon>Spirochaetales</taxon>
        <taxon>Borreliaceae</taxon>
        <taxon>Borrelia</taxon>
    </lineage>
</organism>
<dbReference type="OrthoDB" id="351039at2"/>
<geneLocation type="plasmid" evidence="2 3">
    <name>lp27</name>
</geneLocation>
<dbReference type="EMBL" id="CP028891">
    <property type="protein sequence ID" value="AYE37124.1"/>
    <property type="molecule type" value="Genomic_DNA"/>
</dbReference>
<reference evidence="2 3" key="1">
    <citation type="journal article" date="2018" name="Infect. Genet. Evol.">
        <title>Genome-wide analysis of Borrelia turcica and 'Candidatus Borrelia tachyglossi' shows relapsing fever-like genomes with unique genomic links to Lyme disease Borrelia.</title>
        <authorList>
            <person name="Gofton A.W."/>
            <person name="Margos G."/>
            <person name="Fingerle V."/>
            <person name="Hepner S."/>
            <person name="Loh S.M."/>
            <person name="Ryan U."/>
            <person name="Irwin P."/>
            <person name="Oskam C.L."/>
        </authorList>
    </citation>
    <scope>NUCLEOTIDE SEQUENCE [LARGE SCALE GENOMIC DNA]</scope>
    <source>
        <strain evidence="2 3">IST7</strain>
        <plasmid evidence="2">lp27</plasmid>
    </source>
</reference>
<proteinExistence type="predicted"/>
<evidence type="ECO:0000259" key="1">
    <source>
        <dbReference type="Pfam" id="PF09588"/>
    </source>
</evidence>
<dbReference type="KEGG" id="btur:DB313_06365"/>
<dbReference type="Pfam" id="PF09588">
    <property type="entry name" value="YqaJ"/>
    <property type="match status" value="1"/>
</dbReference>
<keyword evidence="3" id="KW-1185">Reference proteome</keyword>
<dbReference type="Gene3D" id="3.90.320.10">
    <property type="match status" value="1"/>
</dbReference>
<sequence>MSNTVAKIKSVGKRLPYVGAQQCFRFTKSIEFNLQRDNLKRIGASEVANIFTGERDLAQVMTTRLYKAFGKQQQEKEETLGMKKGKLLENLGFEEFIRLHGDEIQALYKNKYSNGIDKYNYFKKIDGADNLVGATIDGWFINNCGEAELLEIKCSDKTYLSDAIRTYNNNGNFLVSRYFFKYYIQVQMQLACTGLNKANLFFLVGDTPINCLINRNNAFVAKILEYVLLLENEIISLRQFMEHDREVNVYGLNEDELACYIEQLVTGSNFYSKLADFDYVSEFVEFVECVKLELEETSAICLEANIEKISELKACLKEYEREHIRVTKPIKDDIKRLLEVVNTQNPLIESESVAYRFGEKIFSLNMSKRAIADKLTLYSKPKILDTTPTEDVSGISRWLNLDYSPIITDVSNLAFAN</sequence>
<keyword evidence="2" id="KW-0614">Plasmid</keyword>
<dbReference type="SUPFAM" id="SSF52980">
    <property type="entry name" value="Restriction endonuclease-like"/>
    <property type="match status" value="1"/>
</dbReference>
<dbReference type="InterPro" id="IPR011335">
    <property type="entry name" value="Restrct_endonuc-II-like"/>
</dbReference>
<dbReference type="Pfam" id="PF03112">
    <property type="entry name" value="DUF244"/>
    <property type="match status" value="1"/>
</dbReference>
<dbReference type="InterPro" id="IPR019080">
    <property type="entry name" value="YqaJ_viral_recombinase"/>
</dbReference>
<name>A0A386PNW5_9SPIR</name>
<dbReference type="InterPro" id="IPR004335">
    <property type="entry name" value="DUF244"/>
</dbReference>
<feature type="domain" description="YqaJ viral recombinase" evidence="1">
    <location>
        <begin position="39"/>
        <end position="195"/>
    </location>
</feature>
<dbReference type="Proteomes" id="UP000275571">
    <property type="component" value="Plasmid lp27"/>
</dbReference>
<evidence type="ECO:0000313" key="3">
    <source>
        <dbReference type="Proteomes" id="UP000275571"/>
    </source>
</evidence>
<dbReference type="InterPro" id="IPR011604">
    <property type="entry name" value="PDDEXK-like_dom_sf"/>
</dbReference>
<accession>A0A386PNW5</accession>